<dbReference type="InterPro" id="IPR039251">
    <property type="entry name" value="OXLD1"/>
</dbReference>
<dbReference type="OrthoDB" id="5797329at2"/>
<evidence type="ECO:0000313" key="4">
    <source>
        <dbReference type="Proteomes" id="UP000187251"/>
    </source>
</evidence>
<comment type="caution">
    <text evidence="3">The sequence shown here is derived from an EMBL/GenBank/DDBJ whole genome shotgun (WGS) entry which is preliminary data.</text>
</comment>
<dbReference type="Pfam" id="PF09791">
    <property type="entry name" value="Oxidored-like"/>
    <property type="match status" value="1"/>
</dbReference>
<evidence type="ECO:0000313" key="3">
    <source>
        <dbReference type="EMBL" id="OMG79451.1"/>
    </source>
</evidence>
<evidence type="ECO:0000256" key="1">
    <source>
        <dbReference type="SAM" id="MobiDB-lite"/>
    </source>
</evidence>
<dbReference type="Proteomes" id="UP000187251">
    <property type="component" value="Unassembled WGS sequence"/>
</dbReference>
<dbReference type="RefSeq" id="WP_076415249.1">
    <property type="nucleotide sequence ID" value="NZ_AP028040.1"/>
</dbReference>
<dbReference type="AlphaFoldDB" id="A0A1R1JMM7"/>
<reference evidence="3 4" key="1">
    <citation type="submission" date="2016-09" db="EMBL/GenBank/DDBJ databases">
        <title>Phylogenomics of Achromobacter.</title>
        <authorList>
            <person name="Jeukens J."/>
            <person name="Freschi L."/>
            <person name="Vincent A.T."/>
            <person name="Emond-Rheault J.-G."/>
            <person name="Kukavica-Ibrulj I."/>
            <person name="Charette S.J."/>
            <person name="Levesque R.C."/>
        </authorList>
    </citation>
    <scope>NUCLEOTIDE SEQUENCE [LARGE SCALE GENOMIC DNA]</scope>
    <source>
        <strain evidence="3 4">AUS488</strain>
    </source>
</reference>
<organism evidence="3 4">
    <name type="scientific">Alcaligenes xylosoxydans xylosoxydans</name>
    <name type="common">Achromobacter xylosoxidans</name>
    <dbReference type="NCBI Taxonomy" id="85698"/>
    <lineage>
        <taxon>Bacteria</taxon>
        <taxon>Pseudomonadati</taxon>
        <taxon>Pseudomonadota</taxon>
        <taxon>Betaproteobacteria</taxon>
        <taxon>Burkholderiales</taxon>
        <taxon>Alcaligenaceae</taxon>
        <taxon>Achromobacter</taxon>
    </lineage>
</organism>
<feature type="domain" description="Oxidoreductase-like" evidence="2">
    <location>
        <begin position="23"/>
        <end position="61"/>
    </location>
</feature>
<accession>A0A1R1JMM7</accession>
<evidence type="ECO:0000259" key="2">
    <source>
        <dbReference type="Pfam" id="PF09791"/>
    </source>
</evidence>
<sequence>MSPANTPDTPTTTPPVDDDPPPVPPEAPAPEECCNSGCIPCVYDTYNEAMDEYRAALKAWRARHGEAG</sequence>
<feature type="region of interest" description="Disordered" evidence="1">
    <location>
        <begin position="1"/>
        <end position="30"/>
    </location>
</feature>
<dbReference type="EMBL" id="MJMN01000043">
    <property type="protein sequence ID" value="OMG79451.1"/>
    <property type="molecule type" value="Genomic_DNA"/>
</dbReference>
<gene>
    <name evidence="3" type="ORF">BIZ92_32570</name>
</gene>
<dbReference type="PANTHER" id="PTHR21193:SF3">
    <property type="entry name" value="OXIDOREDUCTASE-LIKE DOMAIN-CONTAINING PROTEIN 1"/>
    <property type="match status" value="1"/>
</dbReference>
<proteinExistence type="predicted"/>
<name>A0A1R1JMM7_ALCXX</name>
<protein>
    <recommendedName>
        <fullName evidence="2">Oxidoreductase-like domain-containing protein</fullName>
    </recommendedName>
</protein>
<dbReference type="PANTHER" id="PTHR21193">
    <property type="entry name" value="OXIDOREDUCTASE-LIKE DOMAIN-CONTAINING PROTEIN 1"/>
    <property type="match status" value="1"/>
</dbReference>
<feature type="compositionally biased region" description="Low complexity" evidence="1">
    <location>
        <begin position="1"/>
        <end position="15"/>
    </location>
</feature>
<dbReference type="InterPro" id="IPR019180">
    <property type="entry name" value="Oxidoreductase-like_N"/>
</dbReference>